<feature type="domain" description="Myb-like" evidence="7">
    <location>
        <begin position="25"/>
        <end position="73"/>
    </location>
</feature>
<reference evidence="9 10" key="1">
    <citation type="journal article" date="2023" name="Plants (Basel)">
        <title>Bridging the Gap: Combining Genomics and Transcriptomics Approaches to Understand Stylosanthes scabra, an Orphan Legume from the Brazilian Caatinga.</title>
        <authorList>
            <person name="Ferreira-Neto J.R.C."/>
            <person name="da Silva M.D."/>
            <person name="Binneck E."/>
            <person name="de Melo N.F."/>
            <person name="da Silva R.H."/>
            <person name="de Melo A.L.T.M."/>
            <person name="Pandolfi V."/>
            <person name="Bustamante F.O."/>
            <person name="Brasileiro-Vidal A.C."/>
            <person name="Benko-Iseppon A.M."/>
        </authorList>
    </citation>
    <scope>NUCLEOTIDE SEQUENCE [LARGE SCALE GENOMIC DNA]</scope>
    <source>
        <tissue evidence="9">Leaves</tissue>
    </source>
</reference>
<evidence type="ECO:0000256" key="4">
    <source>
        <dbReference type="ARBA" id="ARBA00023125"/>
    </source>
</evidence>
<dbReference type="PANTHER" id="PTHR45675">
    <property type="entry name" value="MYB TRANSCRIPTION FACTOR-RELATED-RELATED"/>
    <property type="match status" value="1"/>
</dbReference>
<dbReference type="PROSITE" id="PS51294">
    <property type="entry name" value="HTH_MYB"/>
    <property type="match status" value="2"/>
</dbReference>
<dbReference type="SMART" id="SM00717">
    <property type="entry name" value="SANT"/>
    <property type="match status" value="2"/>
</dbReference>
<evidence type="ECO:0000259" key="8">
    <source>
        <dbReference type="PROSITE" id="PS51294"/>
    </source>
</evidence>
<comment type="subcellular location">
    <subcellularLocation>
        <location evidence="1">Nucleus</location>
    </subcellularLocation>
</comment>
<protein>
    <submittedName>
        <fullName evidence="9">Uncharacterized protein</fullName>
    </submittedName>
</protein>
<evidence type="ECO:0000256" key="5">
    <source>
        <dbReference type="ARBA" id="ARBA00023163"/>
    </source>
</evidence>
<evidence type="ECO:0000259" key="7">
    <source>
        <dbReference type="PROSITE" id="PS50090"/>
    </source>
</evidence>
<dbReference type="InterPro" id="IPR009057">
    <property type="entry name" value="Homeodomain-like_sf"/>
</dbReference>
<organism evidence="9 10">
    <name type="scientific">Stylosanthes scabra</name>
    <dbReference type="NCBI Taxonomy" id="79078"/>
    <lineage>
        <taxon>Eukaryota</taxon>
        <taxon>Viridiplantae</taxon>
        <taxon>Streptophyta</taxon>
        <taxon>Embryophyta</taxon>
        <taxon>Tracheophyta</taxon>
        <taxon>Spermatophyta</taxon>
        <taxon>Magnoliopsida</taxon>
        <taxon>eudicotyledons</taxon>
        <taxon>Gunneridae</taxon>
        <taxon>Pentapetalae</taxon>
        <taxon>rosids</taxon>
        <taxon>fabids</taxon>
        <taxon>Fabales</taxon>
        <taxon>Fabaceae</taxon>
        <taxon>Papilionoideae</taxon>
        <taxon>50 kb inversion clade</taxon>
        <taxon>dalbergioids sensu lato</taxon>
        <taxon>Dalbergieae</taxon>
        <taxon>Pterocarpus clade</taxon>
        <taxon>Stylosanthes</taxon>
    </lineage>
</organism>
<evidence type="ECO:0000256" key="2">
    <source>
        <dbReference type="ARBA" id="ARBA00022737"/>
    </source>
</evidence>
<dbReference type="PANTHER" id="PTHR45675:SF97">
    <property type="entry name" value="MYB DOMAIN PROTEIN 79"/>
    <property type="match status" value="1"/>
</dbReference>
<keyword evidence="3" id="KW-0805">Transcription regulation</keyword>
<accession>A0ABU6S803</accession>
<dbReference type="InterPro" id="IPR017930">
    <property type="entry name" value="Myb_dom"/>
</dbReference>
<evidence type="ECO:0000256" key="1">
    <source>
        <dbReference type="ARBA" id="ARBA00004123"/>
    </source>
</evidence>
<sequence length="297" mass="34395">MYWGGNNMGMGWGVMVEDEVGGGWRKGPWTSEEDRLLIEYVKIHGEGRWNSVARLAGLKRNGKSCRLRWVNYLRPDLKRGQITPQEESIILELHARWGNRWSTIARSLPGRTDNEIKNYWRTHFKKKVKSPSDAAEKAKNRLMRRQQFQQQQQLKLQQQQQQQIQQIQQQQEQIQFNLDMKGIMMNLLEMENHNNNDHRAPSMSQDIATETATTTNSIYQQQCSTEEDHGFFYYPMIINNNGNNNNDNNNYSPAATTESASSEEILWDGLWNLDDVFCNFTAASATSKPTTLVAPFC</sequence>
<dbReference type="Proteomes" id="UP001341840">
    <property type="component" value="Unassembled WGS sequence"/>
</dbReference>
<gene>
    <name evidence="9" type="ORF">PIB30_016810</name>
</gene>
<feature type="domain" description="Myb-like" evidence="7">
    <location>
        <begin position="74"/>
        <end position="124"/>
    </location>
</feature>
<dbReference type="CDD" id="cd00167">
    <property type="entry name" value="SANT"/>
    <property type="match status" value="2"/>
</dbReference>
<evidence type="ECO:0000256" key="3">
    <source>
        <dbReference type="ARBA" id="ARBA00023015"/>
    </source>
</evidence>
<keyword evidence="4" id="KW-0238">DNA-binding</keyword>
<evidence type="ECO:0000313" key="9">
    <source>
        <dbReference type="EMBL" id="MED6132168.1"/>
    </source>
</evidence>
<evidence type="ECO:0000313" key="10">
    <source>
        <dbReference type="Proteomes" id="UP001341840"/>
    </source>
</evidence>
<keyword evidence="5" id="KW-0804">Transcription</keyword>
<keyword evidence="10" id="KW-1185">Reference proteome</keyword>
<keyword evidence="2" id="KW-0677">Repeat</keyword>
<keyword evidence="6" id="KW-0539">Nucleus</keyword>
<dbReference type="SUPFAM" id="SSF46689">
    <property type="entry name" value="Homeodomain-like"/>
    <property type="match status" value="1"/>
</dbReference>
<feature type="domain" description="HTH myb-type" evidence="8">
    <location>
        <begin position="74"/>
        <end position="128"/>
    </location>
</feature>
<dbReference type="EMBL" id="JASCZI010060463">
    <property type="protein sequence ID" value="MED6132168.1"/>
    <property type="molecule type" value="Genomic_DNA"/>
</dbReference>
<evidence type="ECO:0000256" key="6">
    <source>
        <dbReference type="ARBA" id="ARBA00023242"/>
    </source>
</evidence>
<dbReference type="Pfam" id="PF00249">
    <property type="entry name" value="Myb_DNA-binding"/>
    <property type="match status" value="2"/>
</dbReference>
<name>A0ABU6S803_9FABA</name>
<dbReference type="Gene3D" id="1.10.10.60">
    <property type="entry name" value="Homeodomain-like"/>
    <property type="match status" value="2"/>
</dbReference>
<dbReference type="PROSITE" id="PS50090">
    <property type="entry name" value="MYB_LIKE"/>
    <property type="match status" value="2"/>
</dbReference>
<comment type="caution">
    <text evidence="9">The sequence shown here is derived from an EMBL/GenBank/DDBJ whole genome shotgun (WGS) entry which is preliminary data.</text>
</comment>
<proteinExistence type="predicted"/>
<dbReference type="InterPro" id="IPR001005">
    <property type="entry name" value="SANT/Myb"/>
</dbReference>
<feature type="domain" description="HTH myb-type" evidence="8">
    <location>
        <begin position="25"/>
        <end position="73"/>
    </location>
</feature>
<dbReference type="InterPro" id="IPR044676">
    <property type="entry name" value="EOBI/EOBII-like_plant"/>
</dbReference>